<proteinExistence type="predicted"/>
<dbReference type="InterPro" id="IPR015940">
    <property type="entry name" value="UBA"/>
</dbReference>
<dbReference type="PROSITE" id="PS50030">
    <property type="entry name" value="UBA"/>
    <property type="match status" value="1"/>
</dbReference>
<dbReference type="InterPro" id="IPR019956">
    <property type="entry name" value="Ubiquitin_dom"/>
</dbReference>
<dbReference type="GO" id="GO:0030474">
    <property type="term" value="P:spindle pole body duplication"/>
    <property type="evidence" value="ECO:0007669"/>
    <property type="project" value="EnsemblFungi"/>
</dbReference>
<dbReference type="GO" id="GO:0006511">
    <property type="term" value="P:ubiquitin-dependent protein catabolic process"/>
    <property type="evidence" value="ECO:0007669"/>
    <property type="project" value="TreeGrafter"/>
</dbReference>
<evidence type="ECO:0000259" key="3">
    <source>
        <dbReference type="PROSITE" id="PS50053"/>
    </source>
</evidence>
<dbReference type="PRINTS" id="PR00348">
    <property type="entry name" value="UBIQUITIN"/>
</dbReference>
<dbReference type="GeneID" id="30150186"/>
<dbReference type="InterPro" id="IPR006636">
    <property type="entry name" value="STI1_HS-bd"/>
</dbReference>
<dbReference type="GO" id="GO:0030674">
    <property type="term" value="F:protein-macromolecule adaptor activity"/>
    <property type="evidence" value="ECO:0007669"/>
    <property type="project" value="EnsemblFungi"/>
</dbReference>
<dbReference type="Gene3D" id="3.10.20.90">
    <property type="entry name" value="Phosphatidylinositol 3-kinase Catalytic Subunit, Chain A, domain 1"/>
    <property type="match status" value="1"/>
</dbReference>
<protein>
    <recommendedName>
        <fullName evidence="6">Ubiquitin-like domain-containing protein</fullName>
    </recommendedName>
</protein>
<dbReference type="GO" id="GO:0072665">
    <property type="term" value="P:protein localization to vacuole"/>
    <property type="evidence" value="ECO:0007669"/>
    <property type="project" value="EnsemblFungi"/>
</dbReference>
<dbReference type="Proteomes" id="UP000094336">
    <property type="component" value="Unassembled WGS sequence"/>
</dbReference>
<dbReference type="AlphaFoldDB" id="A0A1E3R124"/>
<dbReference type="InterPro" id="IPR009060">
    <property type="entry name" value="UBA-like_sf"/>
</dbReference>
<dbReference type="PANTHER" id="PTHR10677:SF3">
    <property type="entry name" value="FI07626P-RELATED"/>
    <property type="match status" value="1"/>
</dbReference>
<feature type="compositionally biased region" description="Low complexity" evidence="1">
    <location>
        <begin position="223"/>
        <end position="234"/>
    </location>
</feature>
<dbReference type="PANTHER" id="PTHR10677">
    <property type="entry name" value="UBIQUILIN"/>
    <property type="match status" value="1"/>
</dbReference>
<organism evidence="4 5">
    <name type="scientific">Babjeviella inositovora NRRL Y-12698</name>
    <dbReference type="NCBI Taxonomy" id="984486"/>
    <lineage>
        <taxon>Eukaryota</taxon>
        <taxon>Fungi</taxon>
        <taxon>Dikarya</taxon>
        <taxon>Ascomycota</taxon>
        <taxon>Saccharomycotina</taxon>
        <taxon>Pichiomycetes</taxon>
        <taxon>Serinales incertae sedis</taxon>
        <taxon>Babjeviella</taxon>
    </lineage>
</organism>
<evidence type="ECO:0000256" key="1">
    <source>
        <dbReference type="SAM" id="MobiDB-lite"/>
    </source>
</evidence>
<feature type="domain" description="Ubiquitin-like" evidence="3">
    <location>
        <begin position="5"/>
        <end position="80"/>
    </location>
</feature>
<sequence length="348" mass="36531">MSDPITINIKSSGDKKYEVSISPSELISALKQEVAKVSDVPAETQRLIYSGRVLKDEQTVESYNIQNGHTLHLVGSRKTAAPAAAPAAATPESNNIPSGIAAGQGLSPLNDLTSARYAGYGAQMPDVSLLLDASGGLPSEDQLEQLISDPAFGSSMQMMLNNPQMLDMMIQQNPMMRGMDREQVRSMMSSPFVQSMLSNPQMMRSMMSMQRGAGGPASSFPMPGSATGTTSTAGEAPANPFSAFLGANSDAATGVGAGANPFDLLRQMGGMGGNSTNAGAANPYDLLQQFGGMGGAPAPVDDTPPEVRYEAQLRQLNDMGFFEFDSNVQALRRSGGSVQGAIEHLLNN</sequence>
<evidence type="ECO:0000259" key="2">
    <source>
        <dbReference type="PROSITE" id="PS50030"/>
    </source>
</evidence>
<dbReference type="InterPro" id="IPR019954">
    <property type="entry name" value="Ubiquitin_CS"/>
</dbReference>
<dbReference type="SMART" id="SM00165">
    <property type="entry name" value="UBA"/>
    <property type="match status" value="1"/>
</dbReference>
<evidence type="ECO:0008006" key="6">
    <source>
        <dbReference type="Google" id="ProtNLM"/>
    </source>
</evidence>
<dbReference type="SUPFAM" id="SSF54236">
    <property type="entry name" value="Ubiquitin-like"/>
    <property type="match status" value="1"/>
</dbReference>
<dbReference type="CDD" id="cd14324">
    <property type="entry name" value="UBA_Dsk2p_like"/>
    <property type="match status" value="1"/>
</dbReference>
<dbReference type="Pfam" id="PF00240">
    <property type="entry name" value="ubiquitin"/>
    <property type="match status" value="1"/>
</dbReference>
<dbReference type="SMART" id="SM00727">
    <property type="entry name" value="STI1"/>
    <property type="match status" value="2"/>
</dbReference>
<accession>A0A1E3R124</accession>
<feature type="region of interest" description="Disordered" evidence="1">
    <location>
        <begin position="209"/>
        <end position="234"/>
    </location>
</feature>
<dbReference type="InterPro" id="IPR029071">
    <property type="entry name" value="Ubiquitin-like_domsf"/>
</dbReference>
<dbReference type="Gene3D" id="1.10.8.10">
    <property type="entry name" value="DNA helicase RuvA subunit, C-terminal domain"/>
    <property type="match status" value="1"/>
</dbReference>
<dbReference type="EMBL" id="KV454426">
    <property type="protein sequence ID" value="ODQ83087.1"/>
    <property type="molecule type" value="Genomic_DNA"/>
</dbReference>
<dbReference type="STRING" id="984486.A0A1E3R124"/>
<dbReference type="Pfam" id="PF00627">
    <property type="entry name" value="UBA"/>
    <property type="match status" value="1"/>
</dbReference>
<dbReference type="InterPro" id="IPR000626">
    <property type="entry name" value="Ubiquitin-like_dom"/>
</dbReference>
<evidence type="ECO:0000313" key="4">
    <source>
        <dbReference type="EMBL" id="ODQ83087.1"/>
    </source>
</evidence>
<dbReference type="InterPro" id="IPR015496">
    <property type="entry name" value="Ubiquilin"/>
</dbReference>
<evidence type="ECO:0000313" key="5">
    <source>
        <dbReference type="Proteomes" id="UP000094336"/>
    </source>
</evidence>
<dbReference type="CDD" id="cd16106">
    <property type="entry name" value="Ubl_Dsk2p_like"/>
    <property type="match status" value="1"/>
</dbReference>
<keyword evidence="5" id="KW-1185">Reference proteome</keyword>
<dbReference type="PROSITE" id="PS00299">
    <property type="entry name" value="UBIQUITIN_1"/>
    <property type="match status" value="1"/>
</dbReference>
<feature type="domain" description="UBA" evidence="2">
    <location>
        <begin position="299"/>
        <end position="348"/>
    </location>
</feature>
<dbReference type="PROSITE" id="PS50053">
    <property type="entry name" value="UBIQUITIN_2"/>
    <property type="match status" value="1"/>
</dbReference>
<dbReference type="FunFam" id="1.10.8.10:FF:000024">
    <property type="entry name" value="Ubiquitin domain-containing protein DSK2"/>
    <property type="match status" value="1"/>
</dbReference>
<dbReference type="GO" id="GO:0005829">
    <property type="term" value="C:cytosol"/>
    <property type="evidence" value="ECO:0007669"/>
    <property type="project" value="TreeGrafter"/>
</dbReference>
<reference evidence="5" key="1">
    <citation type="submission" date="2016-05" db="EMBL/GenBank/DDBJ databases">
        <title>Comparative genomics of biotechnologically important yeasts.</title>
        <authorList>
            <consortium name="DOE Joint Genome Institute"/>
            <person name="Riley R."/>
            <person name="Haridas S."/>
            <person name="Wolfe K.H."/>
            <person name="Lopes M.R."/>
            <person name="Hittinger C.T."/>
            <person name="Goker M."/>
            <person name="Salamov A."/>
            <person name="Wisecaver J."/>
            <person name="Long T.M."/>
            <person name="Aerts A.L."/>
            <person name="Barry K."/>
            <person name="Choi C."/>
            <person name="Clum A."/>
            <person name="Coughlan A.Y."/>
            <person name="Deshpande S."/>
            <person name="Douglass A.P."/>
            <person name="Hanson S.J."/>
            <person name="Klenk H.-P."/>
            <person name="Labutti K."/>
            <person name="Lapidus A."/>
            <person name="Lindquist E."/>
            <person name="Lipzen A."/>
            <person name="Meier-Kolthoff J.P."/>
            <person name="Ohm R.A."/>
            <person name="Otillar R.P."/>
            <person name="Pangilinan J."/>
            <person name="Peng Y."/>
            <person name="Rokas A."/>
            <person name="Rosa C.A."/>
            <person name="Scheuner C."/>
            <person name="Sibirny A.A."/>
            <person name="Slot J.C."/>
            <person name="Stielow J.B."/>
            <person name="Sun H."/>
            <person name="Kurtzman C.P."/>
            <person name="Blackwell M."/>
            <person name="Grigoriev I.V."/>
            <person name="Jeffries T.W."/>
        </authorList>
    </citation>
    <scope>NUCLEOTIDE SEQUENCE [LARGE SCALE GENOMIC DNA]</scope>
    <source>
        <strain evidence="5">NRRL Y-12698</strain>
    </source>
</reference>
<dbReference type="GO" id="GO:0036503">
    <property type="term" value="P:ERAD pathway"/>
    <property type="evidence" value="ECO:0007669"/>
    <property type="project" value="EnsemblFungi"/>
</dbReference>
<dbReference type="RefSeq" id="XP_018988415.1">
    <property type="nucleotide sequence ID" value="XM_019132333.1"/>
</dbReference>
<dbReference type="SUPFAM" id="SSF46934">
    <property type="entry name" value="UBA-like"/>
    <property type="match status" value="1"/>
</dbReference>
<dbReference type="SMART" id="SM00213">
    <property type="entry name" value="UBQ"/>
    <property type="match status" value="1"/>
</dbReference>
<gene>
    <name evidence="4" type="ORF">BABINDRAFT_5954</name>
</gene>
<dbReference type="GO" id="GO:0036435">
    <property type="term" value="F:K48-linked polyubiquitin modification-dependent protein binding"/>
    <property type="evidence" value="ECO:0007669"/>
    <property type="project" value="EnsemblFungi"/>
</dbReference>
<name>A0A1E3R124_9ASCO</name>
<dbReference type="OrthoDB" id="267397at2759"/>